<gene>
    <name evidence="2" type="ORF">A3K52_03755</name>
</gene>
<dbReference type="InterPro" id="IPR000182">
    <property type="entry name" value="GNAT_dom"/>
</dbReference>
<dbReference type="AlphaFoldDB" id="A0A1F7L157"/>
<reference evidence="2 3" key="1">
    <citation type="journal article" date="2016" name="Nat. Commun.">
        <title>Thousands of microbial genomes shed light on interconnected biogeochemical processes in an aquifer system.</title>
        <authorList>
            <person name="Anantharaman K."/>
            <person name="Brown C.T."/>
            <person name="Hug L.A."/>
            <person name="Sharon I."/>
            <person name="Castelle C.J."/>
            <person name="Probst A.J."/>
            <person name="Thomas B.C."/>
            <person name="Singh A."/>
            <person name="Wilkins M.J."/>
            <person name="Karaoz U."/>
            <person name="Brodie E.L."/>
            <person name="Williams K.H."/>
            <person name="Hubbard S.S."/>
            <person name="Banfield J.F."/>
        </authorList>
    </citation>
    <scope>NUCLEOTIDE SEQUENCE [LARGE SCALE GENOMIC DNA]</scope>
</reference>
<evidence type="ECO:0000313" key="3">
    <source>
        <dbReference type="Proteomes" id="UP000177050"/>
    </source>
</evidence>
<accession>A0A1F7L157</accession>
<dbReference type="Proteomes" id="UP000177050">
    <property type="component" value="Unassembled WGS sequence"/>
</dbReference>
<dbReference type="Pfam" id="PF00583">
    <property type="entry name" value="Acetyltransf_1"/>
    <property type="match status" value="1"/>
</dbReference>
<sequence>MEFKKINPKKYGELLFKMDAQAFCRSFDYPSTSIKTTLDYLKNCTVYLVYKDDVPIGVFAYKKSGEEVEVKQIVVLPGFQGKGYGTLIVKKLLELVRGSRIQLVTHPKNTAAIILYLKNGFQIREWKDNYYGDGEPRLVLQLR</sequence>
<proteinExistence type="predicted"/>
<feature type="domain" description="N-acetyltransferase" evidence="1">
    <location>
        <begin position="1"/>
        <end position="143"/>
    </location>
</feature>
<dbReference type="GO" id="GO:0016747">
    <property type="term" value="F:acyltransferase activity, transferring groups other than amino-acyl groups"/>
    <property type="evidence" value="ECO:0007669"/>
    <property type="project" value="InterPro"/>
</dbReference>
<comment type="caution">
    <text evidence="2">The sequence shown here is derived from an EMBL/GenBank/DDBJ whole genome shotgun (WGS) entry which is preliminary data.</text>
</comment>
<evidence type="ECO:0000313" key="2">
    <source>
        <dbReference type="EMBL" id="OGK73865.1"/>
    </source>
</evidence>
<name>A0A1F7L157_9BACT</name>
<dbReference type="EMBL" id="MGBR01000001">
    <property type="protein sequence ID" value="OGK73865.1"/>
    <property type="molecule type" value="Genomic_DNA"/>
</dbReference>
<dbReference type="InterPro" id="IPR016181">
    <property type="entry name" value="Acyl_CoA_acyltransferase"/>
</dbReference>
<dbReference type="SUPFAM" id="SSF55729">
    <property type="entry name" value="Acyl-CoA N-acyltransferases (Nat)"/>
    <property type="match status" value="1"/>
</dbReference>
<organism evidence="2 3">
    <name type="scientific">Candidatus Roizmanbacteria bacterium RIFOXYD1_FULL_38_12</name>
    <dbReference type="NCBI Taxonomy" id="1802093"/>
    <lineage>
        <taxon>Bacteria</taxon>
        <taxon>Candidatus Roizmaniibacteriota</taxon>
    </lineage>
</organism>
<dbReference type="Gene3D" id="3.40.630.30">
    <property type="match status" value="1"/>
</dbReference>
<evidence type="ECO:0000259" key="1">
    <source>
        <dbReference type="PROSITE" id="PS51186"/>
    </source>
</evidence>
<dbReference type="CDD" id="cd04301">
    <property type="entry name" value="NAT_SF"/>
    <property type="match status" value="1"/>
</dbReference>
<protein>
    <recommendedName>
        <fullName evidence="1">N-acetyltransferase domain-containing protein</fullName>
    </recommendedName>
</protein>
<dbReference type="PROSITE" id="PS51186">
    <property type="entry name" value="GNAT"/>
    <property type="match status" value="1"/>
</dbReference>